<sequence>MLRKWSNKSSGGGLRNGEVRGRQLRHVQEEERHHHRAHRHPHRRERAPGRRREAPVAVPQRGHRRAHAVQGVHRSHPFALPQHQRPRRHRRRQQRPGRVQLVPRLVHLHGAQLPR</sequence>
<proteinExistence type="predicted"/>
<dbReference type="Gramene" id="TuG1812G0400000185.01.T02">
    <property type="protein sequence ID" value="TuG1812G0400000185.01.T02"/>
    <property type="gene ID" value="TuG1812G0400000185.01"/>
</dbReference>
<reference evidence="3" key="1">
    <citation type="journal article" date="2013" name="Nature">
        <title>Draft genome of the wheat A-genome progenitor Triticum urartu.</title>
        <authorList>
            <person name="Ling H.Q."/>
            <person name="Zhao S."/>
            <person name="Liu D."/>
            <person name="Wang J."/>
            <person name="Sun H."/>
            <person name="Zhang C."/>
            <person name="Fan H."/>
            <person name="Li D."/>
            <person name="Dong L."/>
            <person name="Tao Y."/>
            <person name="Gao C."/>
            <person name="Wu H."/>
            <person name="Li Y."/>
            <person name="Cui Y."/>
            <person name="Guo X."/>
            <person name="Zheng S."/>
            <person name="Wang B."/>
            <person name="Yu K."/>
            <person name="Liang Q."/>
            <person name="Yang W."/>
            <person name="Lou X."/>
            <person name="Chen J."/>
            <person name="Feng M."/>
            <person name="Jian J."/>
            <person name="Zhang X."/>
            <person name="Luo G."/>
            <person name="Jiang Y."/>
            <person name="Liu J."/>
            <person name="Wang Z."/>
            <person name="Sha Y."/>
            <person name="Zhang B."/>
            <person name="Wu H."/>
            <person name="Tang D."/>
            <person name="Shen Q."/>
            <person name="Xue P."/>
            <person name="Zou S."/>
            <person name="Wang X."/>
            <person name="Liu X."/>
            <person name="Wang F."/>
            <person name="Yang Y."/>
            <person name="An X."/>
            <person name="Dong Z."/>
            <person name="Zhang K."/>
            <person name="Zhang X."/>
            <person name="Luo M.C."/>
            <person name="Dvorak J."/>
            <person name="Tong Y."/>
            <person name="Wang J."/>
            <person name="Yang H."/>
            <person name="Li Z."/>
            <person name="Wang D."/>
            <person name="Zhang A."/>
            <person name="Wang J."/>
        </authorList>
    </citation>
    <scope>NUCLEOTIDE SEQUENCE</scope>
    <source>
        <strain evidence="3">cv. G1812</strain>
    </source>
</reference>
<feature type="compositionally biased region" description="Basic residues" evidence="1">
    <location>
        <begin position="84"/>
        <end position="95"/>
    </location>
</feature>
<organism evidence="2 3">
    <name type="scientific">Triticum urartu</name>
    <name type="common">Red wild einkorn</name>
    <name type="synonym">Crithodium urartu</name>
    <dbReference type="NCBI Taxonomy" id="4572"/>
    <lineage>
        <taxon>Eukaryota</taxon>
        <taxon>Viridiplantae</taxon>
        <taxon>Streptophyta</taxon>
        <taxon>Embryophyta</taxon>
        <taxon>Tracheophyta</taxon>
        <taxon>Spermatophyta</taxon>
        <taxon>Magnoliopsida</taxon>
        <taxon>Liliopsida</taxon>
        <taxon>Poales</taxon>
        <taxon>Poaceae</taxon>
        <taxon>BOP clade</taxon>
        <taxon>Pooideae</taxon>
        <taxon>Triticodae</taxon>
        <taxon>Triticeae</taxon>
        <taxon>Triticinae</taxon>
        <taxon>Triticum</taxon>
    </lineage>
</organism>
<dbReference type="EnsemblPlants" id="TuG1812G0400000185.01.T02">
    <property type="protein sequence ID" value="TuG1812G0400000185.01.T02"/>
    <property type="gene ID" value="TuG1812G0400000185.01"/>
</dbReference>
<feature type="compositionally biased region" description="Basic and acidic residues" evidence="1">
    <location>
        <begin position="17"/>
        <end position="32"/>
    </location>
</feature>
<dbReference type="Proteomes" id="UP000015106">
    <property type="component" value="Chromosome 4"/>
</dbReference>
<reference evidence="2" key="2">
    <citation type="submission" date="2018-03" db="EMBL/GenBank/DDBJ databases">
        <title>The Triticum urartu genome reveals the dynamic nature of wheat genome evolution.</title>
        <authorList>
            <person name="Ling H."/>
            <person name="Ma B."/>
            <person name="Shi X."/>
            <person name="Liu H."/>
            <person name="Dong L."/>
            <person name="Sun H."/>
            <person name="Cao Y."/>
            <person name="Gao Q."/>
            <person name="Zheng S."/>
            <person name="Li Y."/>
            <person name="Yu Y."/>
            <person name="Du H."/>
            <person name="Qi M."/>
            <person name="Li Y."/>
            <person name="Yu H."/>
            <person name="Cui Y."/>
            <person name="Wang N."/>
            <person name="Chen C."/>
            <person name="Wu H."/>
            <person name="Zhao Y."/>
            <person name="Zhang J."/>
            <person name="Li Y."/>
            <person name="Zhou W."/>
            <person name="Zhang B."/>
            <person name="Hu W."/>
            <person name="Eijk M."/>
            <person name="Tang J."/>
            <person name="Witsenboer H."/>
            <person name="Zhao S."/>
            <person name="Li Z."/>
            <person name="Zhang A."/>
            <person name="Wang D."/>
            <person name="Liang C."/>
        </authorList>
    </citation>
    <scope>NUCLEOTIDE SEQUENCE [LARGE SCALE GENOMIC DNA]</scope>
    <source>
        <strain evidence="2">cv. G1812</strain>
    </source>
</reference>
<feature type="compositionally biased region" description="Basic residues" evidence="1">
    <location>
        <begin position="33"/>
        <end position="45"/>
    </location>
</feature>
<accession>A0A8R7Q240</accession>
<protein>
    <submittedName>
        <fullName evidence="2">Uncharacterized protein</fullName>
    </submittedName>
</protein>
<feature type="region of interest" description="Disordered" evidence="1">
    <location>
        <begin position="1"/>
        <end position="99"/>
    </location>
</feature>
<evidence type="ECO:0000313" key="3">
    <source>
        <dbReference type="Proteomes" id="UP000015106"/>
    </source>
</evidence>
<evidence type="ECO:0000256" key="1">
    <source>
        <dbReference type="SAM" id="MobiDB-lite"/>
    </source>
</evidence>
<name>A0A8R7Q240_TRIUA</name>
<evidence type="ECO:0000313" key="2">
    <source>
        <dbReference type="EnsemblPlants" id="TuG1812G0400000185.01.T02"/>
    </source>
</evidence>
<dbReference type="AlphaFoldDB" id="A0A8R7Q240"/>
<reference evidence="2" key="3">
    <citation type="submission" date="2022-06" db="UniProtKB">
        <authorList>
            <consortium name="EnsemblPlants"/>
        </authorList>
    </citation>
    <scope>IDENTIFICATION</scope>
</reference>
<keyword evidence="3" id="KW-1185">Reference proteome</keyword>